<evidence type="ECO:0000313" key="2">
    <source>
        <dbReference type="EMBL" id="PHP64523.1"/>
    </source>
</evidence>
<keyword evidence="3" id="KW-1185">Reference proteome</keyword>
<comment type="caution">
    <text evidence="2">The sequence shown here is derived from an EMBL/GenBank/DDBJ whole genome shotgun (WGS) entry which is preliminary data.</text>
</comment>
<dbReference type="EMBL" id="PDVP01000067">
    <property type="protein sequence ID" value="PHP64523.1"/>
    <property type="molecule type" value="Genomic_DNA"/>
</dbReference>
<accession>A0A2G1QG71</accession>
<dbReference type="AlphaFoldDB" id="A0A2G1QG71"/>
<evidence type="ECO:0000259" key="1">
    <source>
        <dbReference type="Pfam" id="PF13400"/>
    </source>
</evidence>
<organism evidence="2 3">
    <name type="scientific">Zhengella mangrovi</name>
    <dbReference type="NCBI Taxonomy" id="1982044"/>
    <lineage>
        <taxon>Bacteria</taxon>
        <taxon>Pseudomonadati</taxon>
        <taxon>Pseudomonadota</taxon>
        <taxon>Alphaproteobacteria</taxon>
        <taxon>Hyphomicrobiales</taxon>
        <taxon>Notoacmeibacteraceae</taxon>
        <taxon>Zhengella</taxon>
    </lineage>
</organism>
<dbReference type="Proteomes" id="UP000221168">
    <property type="component" value="Unassembled WGS sequence"/>
</dbReference>
<feature type="non-terminal residue" evidence="2">
    <location>
        <position position="52"/>
    </location>
</feature>
<dbReference type="Pfam" id="PF13400">
    <property type="entry name" value="Tad"/>
    <property type="match status" value="1"/>
</dbReference>
<reference evidence="2 3" key="1">
    <citation type="submission" date="2017-10" db="EMBL/GenBank/DDBJ databases">
        <title>Sedimentibacterium mangrovi gen. nov., sp. nov., a novel member of family Phyllobacteriacea isolated from mangrove sediment.</title>
        <authorList>
            <person name="Liao H."/>
            <person name="Tian Y."/>
        </authorList>
    </citation>
    <scope>NUCLEOTIDE SEQUENCE [LARGE SCALE GENOMIC DNA]</scope>
    <source>
        <strain evidence="2 3">X9-2-2</strain>
    </source>
</reference>
<feature type="domain" description="Putative Flp pilus-assembly TadG-like N-terminal" evidence="1">
    <location>
        <begin position="1"/>
        <end position="41"/>
    </location>
</feature>
<protein>
    <recommendedName>
        <fullName evidence="1">Putative Flp pilus-assembly TadG-like N-terminal domain-containing protein</fullName>
    </recommendedName>
</protein>
<gene>
    <name evidence="2" type="ORF">CSC94_23975</name>
</gene>
<name>A0A2G1QG71_9HYPH</name>
<sequence length="52" mass="5517">MFGLMFVGLASAAGMGLDYSRVVSDRSSVQNAMDAALLAAMTLKHTPDEQIK</sequence>
<dbReference type="InterPro" id="IPR028087">
    <property type="entry name" value="Tad_N"/>
</dbReference>
<evidence type="ECO:0000313" key="3">
    <source>
        <dbReference type="Proteomes" id="UP000221168"/>
    </source>
</evidence>
<proteinExistence type="predicted"/>